<dbReference type="SUPFAM" id="SSF46938">
    <property type="entry name" value="CRAL/TRIO N-terminal domain"/>
    <property type="match status" value="1"/>
</dbReference>
<dbReference type="InterPro" id="IPR000535">
    <property type="entry name" value="MSP_dom"/>
</dbReference>
<reference evidence="4 5" key="1">
    <citation type="submission" date="2015-12" db="EMBL/GenBank/DDBJ databases">
        <title>Draft genome of the nematode, Onchocerca flexuosa.</title>
        <authorList>
            <person name="Mitreva M."/>
        </authorList>
    </citation>
    <scope>NUCLEOTIDE SEQUENCE [LARGE SCALE GENOMIC DNA]</scope>
    <source>
        <strain evidence="4">Red Deer</strain>
    </source>
</reference>
<evidence type="ECO:0000313" key="5">
    <source>
        <dbReference type="Proteomes" id="UP000242913"/>
    </source>
</evidence>
<dbReference type="Proteomes" id="UP000242913">
    <property type="component" value="Unassembled WGS sequence"/>
</dbReference>
<keyword evidence="1" id="KW-0472">Membrane</keyword>
<dbReference type="InterPro" id="IPR008962">
    <property type="entry name" value="PapD-like_sf"/>
</dbReference>
<name>A0A238BW44_9BILA</name>
<dbReference type="Gene3D" id="2.60.40.10">
    <property type="entry name" value="Immunoglobulins"/>
    <property type="match status" value="1"/>
</dbReference>
<keyword evidence="1" id="KW-0812">Transmembrane</keyword>
<dbReference type="GO" id="GO:0140284">
    <property type="term" value="C:endoplasmic reticulum-endosome membrane contact site"/>
    <property type="evidence" value="ECO:0007669"/>
    <property type="project" value="TreeGrafter"/>
</dbReference>
<dbReference type="InterPro" id="IPR001251">
    <property type="entry name" value="CRAL-TRIO_dom"/>
</dbReference>
<dbReference type="SUPFAM" id="SSF49354">
    <property type="entry name" value="PapD-like"/>
    <property type="match status" value="1"/>
</dbReference>
<dbReference type="PANTHER" id="PTHR46384:SF1">
    <property type="entry name" value="MOTILE SPERM DOMAIN-CONTAINING PROTEIN 2"/>
    <property type="match status" value="1"/>
</dbReference>
<dbReference type="CDD" id="cd00170">
    <property type="entry name" value="SEC14"/>
    <property type="match status" value="1"/>
</dbReference>
<dbReference type="AlphaFoldDB" id="A0A238BW44"/>
<protein>
    <submittedName>
        <fullName evidence="4">MSP domain protein</fullName>
    </submittedName>
</protein>
<keyword evidence="1" id="KW-1133">Transmembrane helix</keyword>
<feature type="domain" description="CRAL-TRIO" evidence="2">
    <location>
        <begin position="141"/>
        <end position="292"/>
    </location>
</feature>
<keyword evidence="5" id="KW-1185">Reference proteome</keyword>
<evidence type="ECO:0000313" key="4">
    <source>
        <dbReference type="EMBL" id="OZC09492.1"/>
    </source>
</evidence>
<organism evidence="4 5">
    <name type="scientific">Onchocerca flexuosa</name>
    <dbReference type="NCBI Taxonomy" id="387005"/>
    <lineage>
        <taxon>Eukaryota</taxon>
        <taxon>Metazoa</taxon>
        <taxon>Ecdysozoa</taxon>
        <taxon>Nematoda</taxon>
        <taxon>Chromadorea</taxon>
        <taxon>Rhabditida</taxon>
        <taxon>Spirurina</taxon>
        <taxon>Spiruromorpha</taxon>
        <taxon>Filarioidea</taxon>
        <taxon>Onchocercidae</taxon>
        <taxon>Onchocerca</taxon>
    </lineage>
</organism>
<accession>A0A238BW44</accession>
<evidence type="ECO:0000259" key="3">
    <source>
        <dbReference type="PROSITE" id="PS50202"/>
    </source>
</evidence>
<dbReference type="InterPro" id="IPR036273">
    <property type="entry name" value="CRAL/TRIO_N_dom_sf"/>
</dbReference>
<dbReference type="PROSITE" id="PS50202">
    <property type="entry name" value="MSP"/>
    <property type="match status" value="1"/>
</dbReference>
<feature type="domain" description="MSP" evidence="3">
    <location>
        <begin position="398"/>
        <end position="515"/>
    </location>
</feature>
<evidence type="ECO:0000259" key="2">
    <source>
        <dbReference type="PROSITE" id="PS50191"/>
    </source>
</evidence>
<dbReference type="Pfam" id="PF00650">
    <property type="entry name" value="CRAL_TRIO"/>
    <property type="match status" value="1"/>
</dbReference>
<dbReference type="Pfam" id="PF00635">
    <property type="entry name" value="Motile_Sperm"/>
    <property type="match status" value="1"/>
</dbReference>
<dbReference type="InterPro" id="IPR036865">
    <property type="entry name" value="CRAL-TRIO_dom_sf"/>
</dbReference>
<dbReference type="SUPFAM" id="SSF52087">
    <property type="entry name" value="CRAL/TRIO domain"/>
    <property type="match status" value="1"/>
</dbReference>
<dbReference type="PROSITE" id="PS50191">
    <property type="entry name" value="CRAL_TRIO"/>
    <property type="match status" value="1"/>
</dbReference>
<proteinExistence type="predicted"/>
<dbReference type="Gene3D" id="3.40.525.10">
    <property type="entry name" value="CRAL-TRIO lipid binding domain"/>
    <property type="match status" value="1"/>
</dbReference>
<dbReference type="InterPro" id="IPR013783">
    <property type="entry name" value="Ig-like_fold"/>
</dbReference>
<dbReference type="GO" id="GO:0012505">
    <property type="term" value="C:endomembrane system"/>
    <property type="evidence" value="ECO:0007669"/>
    <property type="project" value="TreeGrafter"/>
</dbReference>
<dbReference type="EMBL" id="KZ269993">
    <property type="protein sequence ID" value="OZC09492.1"/>
    <property type="molecule type" value="Genomic_DNA"/>
</dbReference>
<dbReference type="OrthoDB" id="407959at2759"/>
<dbReference type="InterPro" id="IPR053012">
    <property type="entry name" value="ER-organelle_contact"/>
</dbReference>
<gene>
    <name evidence="4" type="ORF">X798_03449</name>
</gene>
<feature type="transmembrane region" description="Helical" evidence="1">
    <location>
        <begin position="559"/>
        <end position="577"/>
    </location>
</feature>
<evidence type="ECO:0000256" key="1">
    <source>
        <dbReference type="SAM" id="Phobius"/>
    </source>
</evidence>
<sequence length="609" mass="70360">MNSFVAAQSSNFLVDTLNKHLEPTYTYIHIHMHTHTHIHTQTYTNFTIPSHVLHQLLLYLMSVIADEEYYEVLQVLRNRLHKFVDEAKVARNDLNRIFTEDWWPLSFLLANRYDVDVTYAVIVECLKWRRSFAVNNISLLELKPLLDRGLAYIHGKDCDGSSILWINMRQHIIGQQNSDKLIIYWLERHTMELQAAPITLLFDMSSCCLQNMDLDFIKFIIHSCKYYYPSCLTTLLIFENPGLLKASWILLRTWMPPEMQHLLQHVKRSSLSAYVPQPYIPIRYGGQDNFIFTMNELARCIPSQLPSSKSFNHNQQYTFQNDNADSDLSSNDTAYFNNLNLKRSVTFEEDDTVRDTTLTCASQILPSITKRNGIPQALRPLAEARLHSPAKDYAKVKFLSICPCEELTLNQINGENDMADVVVLKNESVKNVAYKIKITSPEKFRVRPSTGTIAPGTTEFIRVYLQNEFRNSVPREKLLLMAVETSEESSENFGNIWKNSSEEAKIEHKLKCRLPIGNDIVTSTVELMDPITEGSGNDRGSAVKYMRTLETRMVYRQKIIMISIAFIIVLQLLSFIWQHRYFISILNIQKDFCSKFTSPSNSPFSDSEL</sequence>
<dbReference type="PANTHER" id="PTHR46384">
    <property type="entry name" value="MOTILE SPERM DOMAIN-CONTAINING PROTEIN 2"/>
    <property type="match status" value="1"/>
</dbReference>